<evidence type="ECO:0000313" key="2">
    <source>
        <dbReference type="EMBL" id="GEP03072.1"/>
    </source>
</evidence>
<evidence type="ECO:0000313" key="3">
    <source>
        <dbReference type="EMBL" id="GLS67331.1"/>
    </source>
</evidence>
<dbReference type="EMBL" id="BJZU01000017">
    <property type="protein sequence ID" value="GEP03072.1"/>
    <property type="molecule type" value="Genomic_DNA"/>
</dbReference>
<dbReference type="Proteomes" id="UP000321960">
    <property type="component" value="Unassembled WGS sequence"/>
</dbReference>
<reference evidence="5" key="2">
    <citation type="journal article" date="2019" name="Int. J. Syst. Evol. Microbiol.">
        <title>The Global Catalogue of Microorganisms (GCM) 10K type strain sequencing project: providing services to taxonomists for standard genome sequencing and annotation.</title>
        <authorList>
            <consortium name="The Broad Institute Genomics Platform"/>
            <consortium name="The Broad Institute Genome Sequencing Center for Infectious Disease"/>
            <person name="Wu L."/>
            <person name="Ma J."/>
        </authorList>
    </citation>
    <scope>NUCLEOTIDE SEQUENCE [LARGE SCALE GENOMIC DNA]</scope>
    <source>
        <strain evidence="5">NBRC 107715</strain>
    </source>
</reference>
<accession>A0A512IZE3</accession>
<dbReference type="AlphaFoldDB" id="A0A512IZE3"/>
<dbReference type="EMBL" id="BSPK01000112">
    <property type="protein sequence ID" value="GLS67331.1"/>
    <property type="molecule type" value="Genomic_DNA"/>
</dbReference>
<dbReference type="Proteomes" id="UP001156856">
    <property type="component" value="Unassembled WGS sequence"/>
</dbReference>
<feature type="compositionally biased region" description="Basic and acidic residues" evidence="1">
    <location>
        <begin position="14"/>
        <end position="28"/>
    </location>
</feature>
<reference evidence="2 4" key="3">
    <citation type="submission" date="2019-07" db="EMBL/GenBank/DDBJ databases">
        <title>Whole genome shotgun sequence of Methylobacterium oxalidis NBRC 107715.</title>
        <authorList>
            <person name="Hosoyama A."/>
            <person name="Uohara A."/>
            <person name="Ohji S."/>
            <person name="Ichikawa N."/>
        </authorList>
    </citation>
    <scope>NUCLEOTIDE SEQUENCE [LARGE SCALE GENOMIC DNA]</scope>
    <source>
        <strain evidence="2 4">NBRC 107715</strain>
    </source>
</reference>
<keyword evidence="5" id="KW-1185">Reference proteome</keyword>
<protein>
    <submittedName>
        <fullName evidence="2">Uncharacterized protein</fullName>
    </submittedName>
</protein>
<reference evidence="3" key="1">
    <citation type="journal article" date="2014" name="Int. J. Syst. Evol. Microbiol.">
        <title>Complete genome of a new Firmicutes species belonging to the dominant human colonic microbiota ('Ruminococcus bicirculans') reveals two chromosomes and a selective capacity to utilize plant glucans.</title>
        <authorList>
            <consortium name="NISC Comparative Sequencing Program"/>
            <person name="Wegmann U."/>
            <person name="Louis P."/>
            <person name="Goesmann A."/>
            <person name="Henrissat B."/>
            <person name="Duncan S.H."/>
            <person name="Flint H.J."/>
        </authorList>
    </citation>
    <scope>NUCLEOTIDE SEQUENCE</scope>
    <source>
        <strain evidence="3">NBRC 107715</strain>
    </source>
</reference>
<comment type="caution">
    <text evidence="2">The sequence shown here is derived from an EMBL/GenBank/DDBJ whole genome shotgun (WGS) entry which is preliminary data.</text>
</comment>
<evidence type="ECO:0000313" key="5">
    <source>
        <dbReference type="Proteomes" id="UP001156856"/>
    </source>
</evidence>
<proteinExistence type="predicted"/>
<reference evidence="3" key="4">
    <citation type="submission" date="2023-01" db="EMBL/GenBank/DDBJ databases">
        <title>Draft genome sequence of Methylobacterium oxalidis strain NBRC 107715.</title>
        <authorList>
            <person name="Sun Q."/>
            <person name="Mori K."/>
        </authorList>
    </citation>
    <scope>NUCLEOTIDE SEQUENCE</scope>
    <source>
        <strain evidence="3">NBRC 107715</strain>
    </source>
</reference>
<dbReference type="RefSeq" id="WP_147024810.1">
    <property type="nucleotide sequence ID" value="NZ_BJZU01000017.1"/>
</dbReference>
<feature type="region of interest" description="Disordered" evidence="1">
    <location>
        <begin position="1"/>
        <end position="32"/>
    </location>
</feature>
<name>A0A512IZE3_9HYPH</name>
<feature type="compositionally biased region" description="Pro residues" evidence="1">
    <location>
        <begin position="1"/>
        <end position="12"/>
    </location>
</feature>
<gene>
    <name evidence="3" type="ORF">GCM10007888_57150</name>
    <name evidence="2" type="ORF">MOX02_11100</name>
</gene>
<evidence type="ECO:0000256" key="1">
    <source>
        <dbReference type="SAM" id="MobiDB-lite"/>
    </source>
</evidence>
<sequence length="70" mass="7850">MALPRSKPPAPPDRNTRRDLVNTRRDLVPDEASDSYRFIETAAREGTRVSTEGLSDEAAMAALRGKPRRR</sequence>
<organism evidence="2 4">
    <name type="scientific">Methylobacterium oxalidis</name>
    <dbReference type="NCBI Taxonomy" id="944322"/>
    <lineage>
        <taxon>Bacteria</taxon>
        <taxon>Pseudomonadati</taxon>
        <taxon>Pseudomonadota</taxon>
        <taxon>Alphaproteobacteria</taxon>
        <taxon>Hyphomicrobiales</taxon>
        <taxon>Methylobacteriaceae</taxon>
        <taxon>Methylobacterium</taxon>
    </lineage>
</organism>
<evidence type="ECO:0000313" key="4">
    <source>
        <dbReference type="Proteomes" id="UP000321960"/>
    </source>
</evidence>
<feature type="region of interest" description="Disordered" evidence="1">
    <location>
        <begin position="49"/>
        <end position="70"/>
    </location>
</feature>